<evidence type="ECO:0000256" key="1">
    <source>
        <dbReference type="PROSITE-ProRule" id="PRU00191"/>
    </source>
</evidence>
<dbReference type="OrthoDB" id="47780at2759"/>
<proteinExistence type="predicted"/>
<evidence type="ECO:0000259" key="4">
    <source>
        <dbReference type="PROSITE" id="PS50106"/>
    </source>
</evidence>
<accession>A0A1Z5JBW6</accession>
<dbReference type="Pfam" id="PF12234">
    <property type="entry name" value="Rav1p_C"/>
    <property type="match status" value="1"/>
</dbReference>
<dbReference type="Gene3D" id="2.30.42.10">
    <property type="match status" value="1"/>
</dbReference>
<dbReference type="InterPro" id="IPR036034">
    <property type="entry name" value="PDZ_sf"/>
</dbReference>
<dbReference type="Proteomes" id="UP000198406">
    <property type="component" value="Unassembled WGS sequence"/>
</dbReference>
<feature type="region of interest" description="Disordered" evidence="2">
    <location>
        <begin position="2190"/>
        <end position="2224"/>
    </location>
</feature>
<organism evidence="5 6">
    <name type="scientific">Fistulifera solaris</name>
    <name type="common">Oleaginous diatom</name>
    <dbReference type="NCBI Taxonomy" id="1519565"/>
    <lineage>
        <taxon>Eukaryota</taxon>
        <taxon>Sar</taxon>
        <taxon>Stramenopiles</taxon>
        <taxon>Ochrophyta</taxon>
        <taxon>Bacillariophyta</taxon>
        <taxon>Bacillariophyceae</taxon>
        <taxon>Bacillariophycidae</taxon>
        <taxon>Naviculales</taxon>
        <taxon>Naviculaceae</taxon>
        <taxon>Fistulifera</taxon>
    </lineage>
</organism>
<dbReference type="SUPFAM" id="SSF55550">
    <property type="entry name" value="SH2 domain"/>
    <property type="match status" value="1"/>
</dbReference>
<dbReference type="Gene3D" id="3.30.505.10">
    <property type="entry name" value="SH2 domain"/>
    <property type="match status" value="1"/>
</dbReference>
<evidence type="ECO:0000313" key="6">
    <source>
        <dbReference type="Proteomes" id="UP000198406"/>
    </source>
</evidence>
<dbReference type="PROSITE" id="PS50106">
    <property type="entry name" value="PDZ"/>
    <property type="match status" value="1"/>
</dbReference>
<keyword evidence="1" id="KW-0727">SH2 domain</keyword>
<keyword evidence="6" id="KW-1185">Reference proteome</keyword>
<dbReference type="PROSITE" id="PS50001">
    <property type="entry name" value="SH2"/>
    <property type="match status" value="1"/>
</dbReference>
<dbReference type="CDD" id="cd00173">
    <property type="entry name" value="SH2"/>
    <property type="match status" value="1"/>
</dbReference>
<dbReference type="InterPro" id="IPR022033">
    <property type="entry name" value="Rav1p_C"/>
</dbReference>
<dbReference type="InterPro" id="IPR052208">
    <property type="entry name" value="DmX-like/RAVE_component"/>
</dbReference>
<feature type="domain" description="PDZ" evidence="4">
    <location>
        <begin position="752"/>
        <end position="829"/>
    </location>
</feature>
<dbReference type="SUPFAM" id="SSF50156">
    <property type="entry name" value="PDZ domain-like"/>
    <property type="match status" value="1"/>
</dbReference>
<feature type="compositionally biased region" description="Polar residues" evidence="2">
    <location>
        <begin position="1804"/>
        <end position="1813"/>
    </location>
</feature>
<gene>
    <name evidence="5" type="ORF">FisN_22Lh133</name>
</gene>
<feature type="domain" description="SH2" evidence="3">
    <location>
        <begin position="2143"/>
        <end position="2259"/>
    </location>
</feature>
<dbReference type="GO" id="GO:0043291">
    <property type="term" value="C:RAVE complex"/>
    <property type="evidence" value="ECO:0007669"/>
    <property type="project" value="TreeGrafter"/>
</dbReference>
<evidence type="ECO:0000313" key="5">
    <source>
        <dbReference type="EMBL" id="GAX11449.1"/>
    </source>
</evidence>
<protein>
    <recommendedName>
        <fullName evidence="7">PDZ domain-containing protein</fullName>
    </recommendedName>
</protein>
<dbReference type="EMBL" id="BDSP01000041">
    <property type="protein sequence ID" value="GAX11449.1"/>
    <property type="molecule type" value="Genomic_DNA"/>
</dbReference>
<dbReference type="InterPro" id="IPR001478">
    <property type="entry name" value="PDZ"/>
</dbReference>
<dbReference type="InterPro" id="IPR000980">
    <property type="entry name" value="SH2"/>
</dbReference>
<comment type="caution">
    <text evidence="5">The sequence shown here is derived from an EMBL/GenBank/DDBJ whole genome shotgun (WGS) entry which is preliminary data.</text>
</comment>
<dbReference type="PANTHER" id="PTHR13950">
    <property type="entry name" value="RABCONNECTIN-RELATED"/>
    <property type="match status" value="1"/>
</dbReference>
<dbReference type="InParanoid" id="A0A1Z5JBW6"/>
<evidence type="ECO:0000256" key="2">
    <source>
        <dbReference type="SAM" id="MobiDB-lite"/>
    </source>
</evidence>
<feature type="region of interest" description="Disordered" evidence="2">
    <location>
        <begin position="1"/>
        <end position="41"/>
    </location>
</feature>
<dbReference type="PANTHER" id="PTHR13950:SF9">
    <property type="entry name" value="RABCONNECTIN-3A"/>
    <property type="match status" value="1"/>
</dbReference>
<feature type="region of interest" description="Disordered" evidence="2">
    <location>
        <begin position="250"/>
        <end position="277"/>
    </location>
</feature>
<feature type="region of interest" description="Disordered" evidence="2">
    <location>
        <begin position="1798"/>
        <end position="1824"/>
    </location>
</feature>
<dbReference type="InterPro" id="IPR036860">
    <property type="entry name" value="SH2_dom_sf"/>
</dbReference>
<reference evidence="5 6" key="1">
    <citation type="journal article" date="2015" name="Plant Cell">
        <title>Oil accumulation by the oleaginous diatom Fistulifera solaris as revealed by the genome and transcriptome.</title>
        <authorList>
            <person name="Tanaka T."/>
            <person name="Maeda Y."/>
            <person name="Veluchamy A."/>
            <person name="Tanaka M."/>
            <person name="Abida H."/>
            <person name="Marechal E."/>
            <person name="Bowler C."/>
            <person name="Muto M."/>
            <person name="Sunaga Y."/>
            <person name="Tanaka M."/>
            <person name="Yoshino T."/>
            <person name="Taniguchi T."/>
            <person name="Fukuda Y."/>
            <person name="Nemoto M."/>
            <person name="Matsumoto M."/>
            <person name="Wong P.S."/>
            <person name="Aburatani S."/>
            <person name="Fujibuchi W."/>
        </authorList>
    </citation>
    <scope>NUCLEOTIDE SEQUENCE [LARGE SCALE GENOMIC DNA]</scope>
    <source>
        <strain evidence="5 6">JPCC DA0580</strain>
    </source>
</reference>
<name>A0A1Z5JBW6_FISSO</name>
<feature type="compositionally biased region" description="Polar residues" evidence="2">
    <location>
        <begin position="268"/>
        <end position="277"/>
    </location>
</feature>
<feature type="compositionally biased region" description="Polar residues" evidence="2">
    <location>
        <begin position="2203"/>
        <end position="2223"/>
    </location>
</feature>
<sequence>MPTEESLPRSGALRPPGELGHALSPSESDLSKGKGGKHSKAHPAVLKAYQDEEAAIKRNHRARHAAATPPSIGTLSLVTALCYNGMPIVVGTTRHGCYVICPQTHFLYQTLSLGSSAEIIALVSCDETGLLVVAHADGYLQTYLPRSCDPATENFGPYRWWDAAYYDCKSLFSAKDFKGDLDVSLSHNYKFLVAHADQLAVLSIHSSVDAQGPMKEAEIVWTTQLPGRVALARISGNAHSMAVVLQKNAGDDDDGSEGVHTFDRDWNDGSQADSSLGPTQRATLMRSTSVGILYRPGPFLVHNAAVTTLSFRGLGHLHSVERGNDLLLTHCARDSVARIFAQHDWKELVDWTTLRNTRVEWIRGISAFTLGDLASHRSRKSGTMPRTKSEEDMYEILGKGAPTHSVPNHAQPYSGAGAWISELSFQGSLSTIRLSRLTYLQRGIDEAYPTLFECVSSLVPPNTFFSHGILDTISCGFCVQAIWPAWNPWLSDTNNRTDDTDTLRGSAMSFLGLSTGMNSTGGHFGGSLLGITETPPLELRITCTHPMGGRIMLIGFRLRGDETAIDVELPRRAELSLADLDRFIVSKTETTAPQASRQHESGRLSARVSTTLQSVDVLWHRPGSFLPSTWQPKDVDRLGKALAEATVVHDESLLSVPLVESLFHLPKELRHESITDVLWWPIREPKFGGQSYLAAITTGGSIVIFSVPPPYGFLETSMPDKDECFPDADEGRISHAHSFTSEKSVRTRSEYEVFITPDPDHGLGLRLESKVDGLCAVAGSFKKHPLNGDMLPAERTGMICLGDELISANGIDLENQRFEDIIARVRESGLSAGPGNPICLKFRPLQQISIVQNIASRSTFESGDGGQTSSHIDLKTSSSIGSIKSASQCVSSLVSFGRADTFSNVIAVVEGALTTSSGQHTSDWRFVLVSLFQLIESSGNGALFIAVNGAEVQVFSIFLNEGASGAKFEKLDQLNVSGGSDRCYALSTLRIFIGGVELALWDVKGKLSLLRISIDQGKDKRLGVTFKLYEGVQLCEPPSLVRGYSYALFATMTNSDEGRGKSIVVYSCTSHSGQKDETQFASQEIRILSDPNDDRIVDFCFLSSGYLASAPILVVFSCTGLILYRKTACSMVWTPSLKIWYTKLKDSRPYFSILDDLTVYECVPGISMVDSLPHLLSGLSLTHQAKHEENCLLNDWSPESLLAYICCESRGINHALQSYVLDIMRWVHSECKSFGFDFLDRALPCAPIDICKKLNLLHADHDNEAVHSTVDHRQTGNNDALDEFLRDILITFDEKCQVDGKGRNDTNNVAPSTVDKGPSSILRLEFDLRMFHAIGQLALAPPNFQATDSCGELFLFAAFLMHQLERDADNQCELNNDTEYAMIDIPRQSRTQFLTDFHVASSACLAAMISSDQENLLERCRPLWQKLNWDNAKKLRIPLWLRSDVALAKLCEEIGQTSFRQGRDVMDCAIFFIACGKLRTLTNLAATDQSEVGKKFFKFLTSHDFESTKGRLAAEKNAFSLLRKNKHRAAASFFLLSKPPSLKSAVETILTKLNDIDLAFLVMRLMTNIDVCKEASPSLLSLGGGYTAASAYKVGISDHNENQEPDFQDWRSGLSISARNFLIDRLLPMAVDDSALTSVILYWLNEKDLSPWILSKTVGIAFDKQGGHSLFKKDAMDWIPSGSFTRSCLVRNVDVLAKSNQIIDIVSRPTLLLRLKSPDKPLLTAVLSTSSTLLASGLELPALQTLFKLSHAVRDGEKKIAERPQMSSIIKKFHNVSQRTSVLNVPYSSGAMDSSICDDFAGQANPNQQTNHSAPGAIESPSASGAMESSIFDDFVVPRMLVGGTSASFSGINKAQHASQQQPPCRDKNIPEVELQLHLSIEPLQSPQIWNELMSDLKCTGAARRLLREIARVFDNCQTDPTESPIDFLDKQNSIIAEVSSVLQLPCDGESMLTRAEEILADISDWSQIDSSCLIQRALSIIETADKKRLVFEVVLHCISGRSDLAEFAVRVASRCLIDRCFSLVRSTDTSNQKTHSRFRSSSGFLRQQSARICWQLELCLWLHRGDSFPLSPLGIKESICAIRLGLLIASWNRDYASIQALVENPPDCPLDENTGRLLWTSLCCNDSEKPQVKEKGGTSGGWEFLVDCKRSQATDMLKDRPTGCFIIRPHTKDHGVFTLSFKTNLKPVKEEKEDEGEANAESLSAQLSDQESSNVSTGQATKSAKKNDVVQHAIIRLSESGFRCGSFGPFASLMSLLEAVSASLPFKLRFDKPPANHLILDEGSQTSPNAVLIHKLAALIKEDHSVTDEILVGKENASSALQTSAISGRTDVNETAQLDRVKIFSSFLNLMKVLSMCRQLTSVAAVTSDDESKVPECVESDKDLDINACRQYQVLEAHRILHPFLSWCRAAEILVMSDFTSHPRCAVRPLGISVAGASEESKEVQAVDRDLRGDGMLRKMIQQGSGVEFSTLRLVDGGECTMVVLFKRNDALEWLVSSGYEQSEAEAANRLASMENARFIEPVDLSKLRLKHKGAATEEVVTYRFIDPWEVEALENRDAETRSATLGRNKVLGFSLKRVSFALDPLLLAIGGVPLLDLWNSLLGGVMLTKAIASLHPPWERAAGGDLIIGSESSQSPYVNSIRKMLYRDSIFRALRLPQRFITLLQVELLDLKNLTSPGGSLALTVYALLRPKRAGHGANLTNKARTLDSAATQPIKLTKSSGPNAPASWGSVVRFRFALPEDVPMDGTSRDSDQESIFKGPPTFLQLSVYEKKLLVDHLLGSADVSMDGLWPGGQLEEWVPLRSDKSSITWFARIRLTLRFELMCLAEKGSEAPDREAPSVGLRRIEELSRAGGAAHEERFEKRSLSSPDLLSYFESMVY</sequence>
<evidence type="ECO:0008006" key="7">
    <source>
        <dbReference type="Google" id="ProtNLM"/>
    </source>
</evidence>
<dbReference type="GO" id="GO:0007035">
    <property type="term" value="P:vacuolar acidification"/>
    <property type="evidence" value="ECO:0007669"/>
    <property type="project" value="TreeGrafter"/>
</dbReference>
<evidence type="ECO:0000259" key="3">
    <source>
        <dbReference type="PROSITE" id="PS50001"/>
    </source>
</evidence>